<dbReference type="Gene3D" id="3.40.50.720">
    <property type="entry name" value="NAD(P)-binding Rossmann-like Domain"/>
    <property type="match status" value="1"/>
</dbReference>
<dbReference type="Pfam" id="PF01408">
    <property type="entry name" value="GFO_IDH_MocA"/>
    <property type="match status" value="1"/>
</dbReference>
<evidence type="ECO:0000259" key="1">
    <source>
        <dbReference type="Pfam" id="PF01408"/>
    </source>
</evidence>
<evidence type="ECO:0000313" key="3">
    <source>
        <dbReference type="EMBL" id="KYC44290.1"/>
    </source>
</evidence>
<dbReference type="SUPFAM" id="SSF51735">
    <property type="entry name" value="NAD(P)-binding Rossmann-fold domains"/>
    <property type="match status" value="1"/>
</dbReference>
<dbReference type="Gene3D" id="3.30.360.10">
    <property type="entry name" value="Dihydrodipicolinate Reductase, domain 2"/>
    <property type="match status" value="1"/>
</dbReference>
<sequence>MLETEEIDGLVITTPVFLHKPMIESGFNEDINIFVEKPLALDGSECRSIINTVKTRKKCISMVGYCRRFMDTFVLADEIIKSETLGKPIYFYSQLFVSQVFKPGKGWMYDPKSSGGGVLTDLGSHAFDMFSFLFGDIYSVHGFSKAEYNLQVEDYAIINLKFKNDLIGSLQISWSIRNYRLPELKIKVILEKGDIIVTEKYIDIWSESENEKLKKGSNVFYKQDLTKNVPINIGGPEYTLEDRHFLKCIKEGTSTSCSFEEAAKANFVIDAIYSSIKSGEAEKVRYEV</sequence>
<dbReference type="EMBL" id="LNGD01000307">
    <property type="protein sequence ID" value="KYC44290.1"/>
    <property type="molecule type" value="Genomic_DNA"/>
</dbReference>
<dbReference type="Proteomes" id="UP000075578">
    <property type="component" value="Unassembled WGS sequence"/>
</dbReference>
<dbReference type="AlphaFoldDB" id="A0A150IH38"/>
<protein>
    <submittedName>
        <fullName evidence="3">Putative oxidoreductase</fullName>
    </submittedName>
</protein>
<organism evidence="3 4">
    <name type="scientific">Candidatus Methanofastidiosum methylothiophilum</name>
    <dbReference type="NCBI Taxonomy" id="1705564"/>
    <lineage>
        <taxon>Archaea</taxon>
        <taxon>Methanobacteriati</taxon>
        <taxon>Methanobacteriota</taxon>
        <taxon>Stenosarchaea group</taxon>
        <taxon>Candidatus Methanofastidiosia</taxon>
        <taxon>Candidatus Methanofastidiosales</taxon>
        <taxon>Candidatus Methanofastidiosaceae</taxon>
        <taxon>Candidatus Methanofastidiosum</taxon>
    </lineage>
</organism>
<dbReference type="PANTHER" id="PTHR43249:SF1">
    <property type="entry name" value="D-GLUCOSIDE 3-DEHYDROGENASE"/>
    <property type="match status" value="1"/>
</dbReference>
<dbReference type="InterPro" id="IPR052515">
    <property type="entry name" value="Gfo/Idh/MocA_Oxidoreductase"/>
</dbReference>
<dbReference type="SUPFAM" id="SSF55347">
    <property type="entry name" value="Glyceraldehyde-3-phosphate dehydrogenase-like, C-terminal domain"/>
    <property type="match status" value="1"/>
</dbReference>
<dbReference type="InterPro" id="IPR036291">
    <property type="entry name" value="NAD(P)-bd_dom_sf"/>
</dbReference>
<evidence type="ECO:0000259" key="2">
    <source>
        <dbReference type="Pfam" id="PF22725"/>
    </source>
</evidence>
<dbReference type="PANTHER" id="PTHR43249">
    <property type="entry name" value="UDP-N-ACETYL-2-AMINO-2-DEOXY-D-GLUCURONATE OXIDASE"/>
    <property type="match status" value="1"/>
</dbReference>
<name>A0A150IH38_9EURY</name>
<gene>
    <name evidence="3" type="ORF">AMQ74_01994</name>
</gene>
<comment type="caution">
    <text evidence="3">The sequence shown here is derived from an EMBL/GenBank/DDBJ whole genome shotgun (WGS) entry which is preliminary data.</text>
</comment>
<dbReference type="Pfam" id="PF22725">
    <property type="entry name" value="GFO_IDH_MocA_C3"/>
    <property type="match status" value="1"/>
</dbReference>
<dbReference type="GO" id="GO:0000166">
    <property type="term" value="F:nucleotide binding"/>
    <property type="evidence" value="ECO:0007669"/>
    <property type="project" value="InterPro"/>
</dbReference>
<proteinExistence type="predicted"/>
<dbReference type="InterPro" id="IPR055170">
    <property type="entry name" value="GFO_IDH_MocA-like_dom"/>
</dbReference>
<feature type="domain" description="GFO/IDH/MocA-like oxidoreductase" evidence="2">
    <location>
        <begin position="75"/>
        <end position="195"/>
    </location>
</feature>
<evidence type="ECO:0000313" key="4">
    <source>
        <dbReference type="Proteomes" id="UP000075578"/>
    </source>
</evidence>
<accession>A0A150IH38</accession>
<reference evidence="3 4" key="1">
    <citation type="journal article" date="2016" name="ISME J.">
        <title>Chasing the elusive Euryarchaeota class WSA2: genomes reveal a uniquely fastidious methyl-reducing methanogen.</title>
        <authorList>
            <person name="Nobu M.K."/>
            <person name="Narihiro T."/>
            <person name="Kuroda K."/>
            <person name="Mei R."/>
            <person name="Liu W.T."/>
        </authorList>
    </citation>
    <scope>NUCLEOTIDE SEQUENCE [LARGE SCALE GENOMIC DNA]</scope>
    <source>
        <strain evidence="3">U1lsi0528_Bin089</strain>
    </source>
</reference>
<dbReference type="InterPro" id="IPR000683">
    <property type="entry name" value="Gfo/Idh/MocA-like_OxRdtase_N"/>
</dbReference>
<feature type="domain" description="Gfo/Idh/MocA-like oxidoreductase N-terminal" evidence="1">
    <location>
        <begin position="1"/>
        <end position="61"/>
    </location>
</feature>